<sequence length="341" mass="39103">MLLQPRNSMESYCQNLKLNIDETEKMKYFICENWECSRIGDFNAVKEVTVNITKSTMVDLLKCSMVSKTPLTDLFLRKKLLVENSQWRDTLDFNIVEPEANVETGKMIVKLMIRKSNSKILFALAEEGFVDFLFSFLTFPLGTVVEILKGNSGLSGVDNLYNSMVDFDDYRYFTSPELKEKLRKPRISHQFKLRKQIVQIEEELASNYSCYSYRSKDIFVGSLSKQLIGYYSIVYKTTTDVYAPLSYLEPQSSTGDIYDSCGGRGFSKCPSLYMVTDDLVVTPNSPLSAISLFSKLKISPSDLEERVISIGQKEYSSWLLVSFDMVETMSLFKMVYLVLIR</sequence>
<organism evidence="1 2">
    <name type="scientific">Crotalaria pallida</name>
    <name type="common">Smooth rattlebox</name>
    <name type="synonym">Crotalaria striata</name>
    <dbReference type="NCBI Taxonomy" id="3830"/>
    <lineage>
        <taxon>Eukaryota</taxon>
        <taxon>Viridiplantae</taxon>
        <taxon>Streptophyta</taxon>
        <taxon>Embryophyta</taxon>
        <taxon>Tracheophyta</taxon>
        <taxon>Spermatophyta</taxon>
        <taxon>Magnoliopsida</taxon>
        <taxon>eudicotyledons</taxon>
        <taxon>Gunneridae</taxon>
        <taxon>Pentapetalae</taxon>
        <taxon>rosids</taxon>
        <taxon>fabids</taxon>
        <taxon>Fabales</taxon>
        <taxon>Fabaceae</taxon>
        <taxon>Papilionoideae</taxon>
        <taxon>50 kb inversion clade</taxon>
        <taxon>genistoids sensu lato</taxon>
        <taxon>core genistoids</taxon>
        <taxon>Crotalarieae</taxon>
        <taxon>Crotalaria</taxon>
    </lineage>
</organism>
<dbReference type="PANTHER" id="PTHR33103">
    <property type="entry name" value="OS01G0153900 PROTEIN"/>
    <property type="match status" value="1"/>
</dbReference>
<dbReference type="PANTHER" id="PTHR33103:SF27">
    <property type="entry name" value="OS04G0594700 PROTEIN"/>
    <property type="match status" value="1"/>
</dbReference>
<dbReference type="InterPro" id="IPR007750">
    <property type="entry name" value="DUF674"/>
</dbReference>
<accession>A0AAN9I175</accession>
<dbReference type="EMBL" id="JAYWIO010000006">
    <property type="protein sequence ID" value="KAK7256841.1"/>
    <property type="molecule type" value="Genomic_DNA"/>
</dbReference>
<dbReference type="AlphaFoldDB" id="A0AAN9I175"/>
<proteinExistence type="predicted"/>
<comment type="caution">
    <text evidence="1">The sequence shown here is derived from an EMBL/GenBank/DDBJ whole genome shotgun (WGS) entry which is preliminary data.</text>
</comment>
<dbReference type="Pfam" id="PF05056">
    <property type="entry name" value="DUF674"/>
    <property type="match status" value="2"/>
</dbReference>
<dbReference type="Proteomes" id="UP001372338">
    <property type="component" value="Unassembled WGS sequence"/>
</dbReference>
<evidence type="ECO:0000313" key="2">
    <source>
        <dbReference type="Proteomes" id="UP001372338"/>
    </source>
</evidence>
<reference evidence="1 2" key="1">
    <citation type="submission" date="2024-01" db="EMBL/GenBank/DDBJ databases">
        <title>The genomes of 5 underutilized Papilionoideae crops provide insights into root nodulation and disease resistanc.</title>
        <authorList>
            <person name="Yuan L."/>
        </authorList>
    </citation>
    <scope>NUCLEOTIDE SEQUENCE [LARGE SCALE GENOMIC DNA]</scope>
    <source>
        <strain evidence="1">ZHUSHIDOU_FW_LH</strain>
        <tissue evidence="1">Leaf</tissue>
    </source>
</reference>
<evidence type="ECO:0000313" key="1">
    <source>
        <dbReference type="EMBL" id="KAK7256841.1"/>
    </source>
</evidence>
<gene>
    <name evidence="1" type="ORF">RIF29_30372</name>
</gene>
<keyword evidence="2" id="KW-1185">Reference proteome</keyword>
<protein>
    <submittedName>
        <fullName evidence="1">Uncharacterized protein</fullName>
    </submittedName>
</protein>
<name>A0AAN9I175_CROPI</name>